<dbReference type="InterPro" id="IPR050445">
    <property type="entry name" value="Bact_polysacc_biosynth/exp"/>
</dbReference>
<feature type="coiled-coil region" evidence="1">
    <location>
        <begin position="202"/>
        <end position="272"/>
    </location>
</feature>
<evidence type="ECO:0008006" key="6">
    <source>
        <dbReference type="Google" id="ProtNLM"/>
    </source>
</evidence>
<keyword evidence="1" id="KW-0175">Coiled coil</keyword>
<feature type="compositionally biased region" description="Polar residues" evidence="2">
    <location>
        <begin position="16"/>
        <end position="31"/>
    </location>
</feature>
<dbReference type="PANTHER" id="PTHR32309">
    <property type="entry name" value="TYROSINE-PROTEIN KINASE"/>
    <property type="match status" value="1"/>
</dbReference>
<feature type="transmembrane region" description="Helical" evidence="3">
    <location>
        <begin position="43"/>
        <end position="66"/>
    </location>
</feature>
<protein>
    <recommendedName>
        <fullName evidence="6">Lipopolysaccharide biosynthesis protein</fullName>
    </recommendedName>
</protein>
<name>A0ABV0JMF2_9CYAN</name>
<keyword evidence="3" id="KW-0812">Transmembrane</keyword>
<dbReference type="EMBL" id="JAMPKK010000007">
    <property type="protein sequence ID" value="MEP0863872.1"/>
    <property type="molecule type" value="Genomic_DNA"/>
</dbReference>
<evidence type="ECO:0000313" key="5">
    <source>
        <dbReference type="Proteomes" id="UP001442494"/>
    </source>
</evidence>
<keyword evidence="3" id="KW-1133">Transmembrane helix</keyword>
<keyword evidence="3" id="KW-0472">Membrane</keyword>
<sequence length="498" mass="54560">MKRSLFPTNEDFEKNGSLTISKSPAPSKTTVPQSAVRKGAWRYYLVLGIVGLATNVALWAAVLFYLKVAQPKYASEMTLTLPGAGSDARVSLPTLGSASYENQSPYANSSIADPREVYKVIASSDIVVKSAAKKIGVPLEEFGTPRIKLVQNTTLMMFEFNGDTAEEAQKKNLAIYQALQGRLQQLRNQEISQRDVGFQDSLTASRKKLDAAQTQLSAYKARSGLSGNDQVTSLANNIEQLRKQRAEIISQQQQANARLQQLSNNLNLSSRQAADAFALQSDQLFQQYLQTYNEANSALVVLESKFLPANPTVVRERARRDAAKVALTQRSQAILGRPIAEDTLAQLNLSSTTSGGAREKLFQDLVVVQTDQQGFQAQAQEIDRQIKQLETRLKTLAQQEITLEALRRDVQVAEAVFTSTVTRLDIGSSNALGSYPLIQMLAEPSLPESPVSPKKKFALLGGGLGSIFLTTGLVTLGLYKHKNQMPKDQKSPLQSKPI</sequence>
<evidence type="ECO:0000256" key="2">
    <source>
        <dbReference type="SAM" id="MobiDB-lite"/>
    </source>
</evidence>
<reference evidence="4 5" key="1">
    <citation type="submission" date="2022-04" db="EMBL/GenBank/DDBJ databases">
        <title>Positive selection, recombination, and allopatry shape intraspecific diversity of widespread and dominant cyanobacteria.</title>
        <authorList>
            <person name="Wei J."/>
            <person name="Shu W."/>
            <person name="Hu C."/>
        </authorList>
    </citation>
    <scope>NUCLEOTIDE SEQUENCE [LARGE SCALE GENOMIC DNA]</scope>
    <source>
        <strain evidence="4 5">GB2-A5</strain>
    </source>
</reference>
<evidence type="ECO:0000256" key="3">
    <source>
        <dbReference type="SAM" id="Phobius"/>
    </source>
</evidence>
<dbReference type="PANTHER" id="PTHR32309:SF13">
    <property type="entry name" value="FERRIC ENTEROBACTIN TRANSPORT PROTEIN FEPE"/>
    <property type="match status" value="1"/>
</dbReference>
<feature type="transmembrane region" description="Helical" evidence="3">
    <location>
        <begin position="457"/>
        <end position="479"/>
    </location>
</feature>
<proteinExistence type="predicted"/>
<gene>
    <name evidence="4" type="ORF">NDI37_05255</name>
</gene>
<dbReference type="RefSeq" id="WP_199295219.1">
    <property type="nucleotide sequence ID" value="NZ_JAMPKK010000007.1"/>
</dbReference>
<dbReference type="Proteomes" id="UP001442494">
    <property type="component" value="Unassembled WGS sequence"/>
</dbReference>
<feature type="coiled-coil region" evidence="1">
    <location>
        <begin position="372"/>
        <end position="416"/>
    </location>
</feature>
<accession>A0ABV0JMF2</accession>
<feature type="region of interest" description="Disordered" evidence="2">
    <location>
        <begin position="1"/>
        <end position="31"/>
    </location>
</feature>
<comment type="caution">
    <text evidence="4">The sequence shown here is derived from an EMBL/GenBank/DDBJ whole genome shotgun (WGS) entry which is preliminary data.</text>
</comment>
<evidence type="ECO:0000313" key="4">
    <source>
        <dbReference type="EMBL" id="MEP0863872.1"/>
    </source>
</evidence>
<keyword evidence="5" id="KW-1185">Reference proteome</keyword>
<evidence type="ECO:0000256" key="1">
    <source>
        <dbReference type="SAM" id="Coils"/>
    </source>
</evidence>
<organism evidence="4 5">
    <name type="scientific">Funiculus sociatus GB2-A5</name>
    <dbReference type="NCBI Taxonomy" id="2933946"/>
    <lineage>
        <taxon>Bacteria</taxon>
        <taxon>Bacillati</taxon>
        <taxon>Cyanobacteriota</taxon>
        <taxon>Cyanophyceae</taxon>
        <taxon>Coleofasciculales</taxon>
        <taxon>Coleofasciculaceae</taxon>
        <taxon>Funiculus</taxon>
    </lineage>
</organism>